<sequence>MKKRLGIFALALVLAEGLTGGAAFAALDNYGAIATSDSGAWGYGYNYPTRAQAERAALEECGDAGCEIQVWFKNACGAVAKDGTNLGWAWAESREEAEANAVAECGTGACKVATWACTDR</sequence>
<dbReference type="Proteomes" id="UP001050975">
    <property type="component" value="Unassembled WGS sequence"/>
</dbReference>
<feature type="chain" id="PRO_5043887197" description="DUF4189 domain-containing protein" evidence="1">
    <location>
        <begin position="26"/>
        <end position="120"/>
    </location>
</feature>
<protein>
    <recommendedName>
        <fullName evidence="2">DUF4189 domain-containing protein</fullName>
    </recommendedName>
</protein>
<keyword evidence="1" id="KW-0732">Signal</keyword>
<feature type="domain" description="DUF4189" evidence="2">
    <location>
        <begin position="30"/>
        <end position="117"/>
    </location>
</feature>
<dbReference type="InterPro" id="IPR025240">
    <property type="entry name" value="DUF4189"/>
</dbReference>
<feature type="signal peptide" evidence="1">
    <location>
        <begin position="1"/>
        <end position="25"/>
    </location>
</feature>
<evidence type="ECO:0000313" key="3">
    <source>
        <dbReference type="EMBL" id="GET35645.1"/>
    </source>
</evidence>
<evidence type="ECO:0000259" key="2">
    <source>
        <dbReference type="Pfam" id="PF13827"/>
    </source>
</evidence>
<evidence type="ECO:0000313" key="4">
    <source>
        <dbReference type="Proteomes" id="UP001050975"/>
    </source>
</evidence>
<accession>A0AAV3X1G9</accession>
<dbReference type="AlphaFoldDB" id="A0AAV3X1G9"/>
<dbReference type="EMBL" id="BLAY01000003">
    <property type="protein sequence ID" value="GET35645.1"/>
    <property type="molecule type" value="Genomic_DNA"/>
</dbReference>
<evidence type="ECO:0000256" key="1">
    <source>
        <dbReference type="SAM" id="SignalP"/>
    </source>
</evidence>
<dbReference type="Pfam" id="PF13827">
    <property type="entry name" value="DUF4189"/>
    <property type="match status" value="1"/>
</dbReference>
<reference evidence="3" key="1">
    <citation type="submission" date="2019-10" db="EMBL/GenBank/DDBJ databases">
        <title>Draft genome sequece of Microseira wollei NIES-4236.</title>
        <authorList>
            <person name="Yamaguchi H."/>
            <person name="Suzuki S."/>
            <person name="Kawachi M."/>
        </authorList>
    </citation>
    <scope>NUCLEOTIDE SEQUENCE</scope>
    <source>
        <strain evidence="3">NIES-4236</strain>
    </source>
</reference>
<gene>
    <name evidence="3" type="ORF">MiSe_03870</name>
</gene>
<name>A0AAV3X1G9_9CYAN</name>
<keyword evidence="4" id="KW-1185">Reference proteome</keyword>
<proteinExistence type="predicted"/>
<comment type="caution">
    <text evidence="3">The sequence shown here is derived from an EMBL/GenBank/DDBJ whole genome shotgun (WGS) entry which is preliminary data.</text>
</comment>
<dbReference type="RefSeq" id="WP_226573680.1">
    <property type="nucleotide sequence ID" value="NZ_BLAY01000003.1"/>
</dbReference>
<organism evidence="3 4">
    <name type="scientific">Microseira wollei NIES-4236</name>
    <dbReference type="NCBI Taxonomy" id="2530354"/>
    <lineage>
        <taxon>Bacteria</taxon>
        <taxon>Bacillati</taxon>
        <taxon>Cyanobacteriota</taxon>
        <taxon>Cyanophyceae</taxon>
        <taxon>Oscillatoriophycideae</taxon>
        <taxon>Aerosakkonematales</taxon>
        <taxon>Aerosakkonemataceae</taxon>
        <taxon>Microseira</taxon>
    </lineage>
</organism>